<dbReference type="InterPro" id="IPR002130">
    <property type="entry name" value="Cyclophilin-type_PPIase_dom"/>
</dbReference>
<dbReference type="Pfam" id="PF00160">
    <property type="entry name" value="Pro_isomerase"/>
    <property type="match status" value="1"/>
</dbReference>
<dbReference type="GO" id="GO:0003755">
    <property type="term" value="F:peptidyl-prolyl cis-trans isomerase activity"/>
    <property type="evidence" value="ECO:0007669"/>
    <property type="project" value="InterPro"/>
</dbReference>
<dbReference type="Proteomes" id="UP001295423">
    <property type="component" value="Unassembled WGS sequence"/>
</dbReference>
<feature type="domain" description="PPIase cyclophilin-type" evidence="3">
    <location>
        <begin position="209"/>
        <end position="351"/>
    </location>
</feature>
<evidence type="ECO:0000313" key="5">
    <source>
        <dbReference type="Proteomes" id="UP001295423"/>
    </source>
</evidence>
<sequence>MPSELKPRFSSGRKGDVSALLLSTARSYDEKNEKASRTRRKEKRQFRCLLFLVIGLSTVLFHLNATKKIPWGKLWGTTSITMTGGSSSSNSNSISDGSNNIRKGKTPADDVSSDSDSSGDHGGRRALDELMADNKLVRKVRSLDAKVREHKKKPNMIMETDPEGLKLTKELQHWTYELFKQRYGPYKFRVILDLVFPESIPDYKEKGPTGQVTIQMASASLIPCSVFNFLEIARTWKGGAFHRNANHVLQAAARSEVTKSMPFQEYSPEHPHKKGTAGYAGRPSGPGFYISIMDNSINHGPGSQQHHNPHEADANFGDVVEGFNDVVPRIHSVPQKSWLDNANKIKIEKMTIIYNKEDGTGEWHEWGGENKAKYEIAQSK</sequence>
<keyword evidence="5" id="KW-1185">Reference proteome</keyword>
<feature type="region of interest" description="Disordered" evidence="1">
    <location>
        <begin position="82"/>
        <end position="125"/>
    </location>
</feature>
<name>A0AAD2FNR2_9STRA</name>
<dbReference type="InterPro" id="IPR029000">
    <property type="entry name" value="Cyclophilin-like_dom_sf"/>
</dbReference>
<feature type="transmembrane region" description="Helical" evidence="2">
    <location>
        <begin position="46"/>
        <end position="63"/>
    </location>
</feature>
<dbReference type="EMBL" id="CAKOGP040001725">
    <property type="protein sequence ID" value="CAJ1947147.1"/>
    <property type="molecule type" value="Genomic_DNA"/>
</dbReference>
<dbReference type="AlphaFoldDB" id="A0AAD2FNR2"/>
<accession>A0AAD2FNR2</accession>
<protein>
    <recommendedName>
        <fullName evidence="3">PPIase cyclophilin-type domain-containing protein</fullName>
    </recommendedName>
</protein>
<evidence type="ECO:0000259" key="3">
    <source>
        <dbReference type="Pfam" id="PF00160"/>
    </source>
</evidence>
<organism evidence="4 5">
    <name type="scientific">Cylindrotheca closterium</name>
    <dbReference type="NCBI Taxonomy" id="2856"/>
    <lineage>
        <taxon>Eukaryota</taxon>
        <taxon>Sar</taxon>
        <taxon>Stramenopiles</taxon>
        <taxon>Ochrophyta</taxon>
        <taxon>Bacillariophyta</taxon>
        <taxon>Bacillariophyceae</taxon>
        <taxon>Bacillariophycidae</taxon>
        <taxon>Bacillariales</taxon>
        <taxon>Bacillariaceae</taxon>
        <taxon>Cylindrotheca</taxon>
    </lineage>
</organism>
<dbReference type="Gene3D" id="2.40.100.10">
    <property type="entry name" value="Cyclophilin-like"/>
    <property type="match status" value="1"/>
</dbReference>
<comment type="caution">
    <text evidence="4">The sequence shown here is derived from an EMBL/GenBank/DDBJ whole genome shotgun (WGS) entry which is preliminary data.</text>
</comment>
<dbReference type="SUPFAM" id="SSF50891">
    <property type="entry name" value="Cyclophilin-like"/>
    <property type="match status" value="1"/>
</dbReference>
<evidence type="ECO:0000313" key="4">
    <source>
        <dbReference type="EMBL" id="CAJ1947147.1"/>
    </source>
</evidence>
<gene>
    <name evidence="4" type="ORF">CYCCA115_LOCUS11001</name>
</gene>
<evidence type="ECO:0000256" key="1">
    <source>
        <dbReference type="SAM" id="MobiDB-lite"/>
    </source>
</evidence>
<evidence type="ECO:0000256" key="2">
    <source>
        <dbReference type="SAM" id="Phobius"/>
    </source>
</evidence>
<keyword evidence="2" id="KW-0472">Membrane</keyword>
<reference evidence="4" key="1">
    <citation type="submission" date="2023-08" db="EMBL/GenBank/DDBJ databases">
        <authorList>
            <person name="Audoor S."/>
            <person name="Bilcke G."/>
        </authorList>
    </citation>
    <scope>NUCLEOTIDE SEQUENCE</scope>
</reference>
<feature type="compositionally biased region" description="Low complexity" evidence="1">
    <location>
        <begin position="82"/>
        <end position="101"/>
    </location>
</feature>
<keyword evidence="2" id="KW-0812">Transmembrane</keyword>
<keyword evidence="2" id="KW-1133">Transmembrane helix</keyword>
<proteinExistence type="predicted"/>